<proteinExistence type="predicted"/>
<evidence type="ECO:0008006" key="3">
    <source>
        <dbReference type="Google" id="ProtNLM"/>
    </source>
</evidence>
<evidence type="ECO:0000313" key="1">
    <source>
        <dbReference type="EMBL" id="KAJ8314402.1"/>
    </source>
</evidence>
<keyword evidence="2" id="KW-1185">Reference proteome</keyword>
<accession>A0ABQ9FD43</accession>
<organism evidence="1 2">
    <name type="scientific">Tegillarca granosa</name>
    <name type="common">Malaysian cockle</name>
    <name type="synonym">Anadara granosa</name>
    <dbReference type="NCBI Taxonomy" id="220873"/>
    <lineage>
        <taxon>Eukaryota</taxon>
        <taxon>Metazoa</taxon>
        <taxon>Spiralia</taxon>
        <taxon>Lophotrochozoa</taxon>
        <taxon>Mollusca</taxon>
        <taxon>Bivalvia</taxon>
        <taxon>Autobranchia</taxon>
        <taxon>Pteriomorphia</taxon>
        <taxon>Arcoida</taxon>
        <taxon>Arcoidea</taxon>
        <taxon>Arcidae</taxon>
        <taxon>Tegillarca</taxon>
    </lineage>
</organism>
<gene>
    <name evidence="1" type="ORF">KUTeg_008963</name>
</gene>
<comment type="caution">
    <text evidence="1">The sequence shown here is derived from an EMBL/GenBank/DDBJ whole genome shotgun (WGS) entry which is preliminary data.</text>
</comment>
<reference evidence="1 2" key="1">
    <citation type="submission" date="2022-12" db="EMBL/GenBank/DDBJ databases">
        <title>Chromosome-level genome of Tegillarca granosa.</title>
        <authorList>
            <person name="Kim J."/>
        </authorList>
    </citation>
    <scope>NUCLEOTIDE SEQUENCE [LARGE SCALE GENOMIC DNA]</scope>
    <source>
        <strain evidence="1">Teg-2019</strain>
        <tissue evidence="1">Adductor muscle</tissue>
    </source>
</reference>
<dbReference type="InterPro" id="IPR027417">
    <property type="entry name" value="P-loop_NTPase"/>
</dbReference>
<evidence type="ECO:0000313" key="2">
    <source>
        <dbReference type="Proteomes" id="UP001217089"/>
    </source>
</evidence>
<dbReference type="PANTHER" id="PTHR33844:SF1">
    <property type="entry name" value="SULFOTRANSFERASE DOMAIN-CONTAINING PROTEIN"/>
    <property type="match status" value="1"/>
</dbReference>
<dbReference type="Proteomes" id="UP001217089">
    <property type="component" value="Unassembled WGS sequence"/>
</dbReference>
<dbReference type="PANTHER" id="PTHR33844">
    <property type="entry name" value="SULFOTRANSFER_1 DOMAIN-CONTAINING PROTEIN"/>
    <property type="match status" value="1"/>
</dbReference>
<protein>
    <recommendedName>
        <fullName evidence="3">Sulfotransferase domain-containing protein</fullName>
    </recommendedName>
</protein>
<dbReference type="EMBL" id="JARBDR010000342">
    <property type="protein sequence ID" value="KAJ8314402.1"/>
    <property type="molecule type" value="Genomic_DNA"/>
</dbReference>
<dbReference type="SUPFAM" id="SSF52540">
    <property type="entry name" value="P-loop containing nucleoside triphosphate hydrolases"/>
    <property type="match status" value="1"/>
</dbReference>
<name>A0ABQ9FD43_TEGGR</name>
<sequence>MVMSMREKLHHQNADHKVKVETQHLENMSKAMNVAREYIILFLTYILYKMTRSFVTTIQKFTWPVTGVEKIRKDAKRGLQFKQSAHVQKIFWRRKLIAATVADPSDFITTHKCFKHPNYVLKPTVSLYCITHDEAIFVETEEKINVYGSDKAPFVYRQQFAHAHSLIAMPLPSFHKIAQDLGDPKVPVIWISSTGRCGSTLLSQVFAQLPGMMVIGEPDALTSLAFLRKSNRVGKREYEQLLPSAIRLLCKPDDRAGMICVKARPCCTAQVADVNKYFPYFHQIFVYRNSLKTVMSALSILSTEPIAVFVRYIDSKVLSTILPCFRRALYHNFCYVLVKDPPKTPPKNLSSVGIFTTSWAANISSCLDMIDSNVPIVAILYEDLMKNTRKSCSVLFDHLDIRHEYIYAALEGFKIDSTRGTVGQSMVNLDSRRTIQQPFRVEADGILKKHGLPKLGERFEVPGMVDFDATKFSRMDSRDRFF</sequence>
<dbReference type="Gene3D" id="3.40.50.300">
    <property type="entry name" value="P-loop containing nucleotide triphosphate hydrolases"/>
    <property type="match status" value="1"/>
</dbReference>